<evidence type="ECO:0000313" key="1">
    <source>
        <dbReference type="EMBL" id="SMH72130.1"/>
    </source>
</evidence>
<accession>A0A2H1FH81</accession>
<dbReference type="EMBL" id="LT841358">
    <property type="protein sequence ID" value="SMH72130.1"/>
    <property type="molecule type" value="Genomic_DNA"/>
</dbReference>
<dbReference type="OrthoDB" id="9099at2157"/>
<reference evidence="2" key="1">
    <citation type="submission" date="2017-03" db="EMBL/GenBank/DDBJ databases">
        <authorList>
            <person name="Herbold C."/>
        </authorList>
    </citation>
    <scope>NUCLEOTIDE SEQUENCE [LARGE SCALE GENOMIC DNA]</scope>
</reference>
<name>A0A2H1FH81_9ARCH</name>
<gene>
    <name evidence="1" type="ORF">NCS_11942</name>
</gene>
<sequence length="134" mass="15543">MMGKEKEIPKWVQDEIRDAKFGKPESFTRTGYILEIYEKDMKIDSQLYEAIEDGRKIIEGMNLPKKTKPADLMKGVVYEFTINSSKAPLSKKVIEFLKKEMEIDMDAIYQFELAKLELMDVDSDSSGEEESEEE</sequence>
<organism evidence="1 2">
    <name type="scientific">Candidatus Nitrosotalea okcheonensis</name>
    <dbReference type="NCBI Taxonomy" id="1903276"/>
    <lineage>
        <taxon>Archaea</taxon>
        <taxon>Nitrososphaerota</taxon>
        <taxon>Nitrososphaeria</taxon>
        <taxon>Nitrosotaleales</taxon>
        <taxon>Nitrosotaleaceae</taxon>
        <taxon>Nitrosotalea</taxon>
    </lineage>
</organism>
<dbReference type="Proteomes" id="UP000230607">
    <property type="component" value="Chromosome 1"/>
</dbReference>
<dbReference type="AlphaFoldDB" id="A0A2H1FH81"/>
<protein>
    <submittedName>
        <fullName evidence="1">Uncharacterized protein</fullName>
    </submittedName>
</protein>
<keyword evidence="2" id="KW-1185">Reference proteome</keyword>
<proteinExistence type="predicted"/>
<evidence type="ECO:0000313" key="2">
    <source>
        <dbReference type="Proteomes" id="UP000230607"/>
    </source>
</evidence>